<dbReference type="eggNOG" id="arCOG08296">
    <property type="taxonomic scope" value="Archaea"/>
</dbReference>
<dbReference type="OrthoDB" id="65966at2157"/>
<keyword evidence="5" id="KW-1185">Reference proteome</keyword>
<dbReference type="RefSeq" id="WP_012819505.1">
    <property type="nucleotide sequence ID" value="NC_013407.1"/>
</dbReference>
<dbReference type="KEGG" id="mvu:Metvu_0090"/>
<dbReference type="HOGENOM" id="CLU_587451_0_0_2"/>
<feature type="coiled-coil region" evidence="1">
    <location>
        <begin position="189"/>
        <end position="216"/>
    </location>
</feature>
<organism evidence="4 5">
    <name type="scientific">Methanocaldococcus vulcanius (strain ATCC 700851 / DSM 12094 / M7)</name>
    <name type="common">Methanococcus vulcanius</name>
    <dbReference type="NCBI Taxonomy" id="579137"/>
    <lineage>
        <taxon>Archaea</taxon>
        <taxon>Methanobacteriati</taxon>
        <taxon>Methanobacteriota</taxon>
        <taxon>Methanomada group</taxon>
        <taxon>Methanococci</taxon>
        <taxon>Methanococcales</taxon>
        <taxon>Methanocaldococcaceae</taxon>
        <taxon>Methanocaldococcus</taxon>
    </lineage>
</organism>
<evidence type="ECO:0000313" key="4">
    <source>
        <dbReference type="EMBL" id="ACX71959.1"/>
    </source>
</evidence>
<gene>
    <name evidence="4" type="ordered locus">Metvu_0090</name>
</gene>
<reference evidence="4" key="1">
    <citation type="submission" date="2009-10" db="EMBL/GenBank/DDBJ databases">
        <title>Complete sequence of chromosome of Methanocaldococcus vulcanius M7.</title>
        <authorList>
            <consortium name="US DOE Joint Genome Institute"/>
            <person name="Lucas S."/>
            <person name="Copeland A."/>
            <person name="Lapidus A."/>
            <person name="Glavina del Rio T."/>
            <person name="Dalin E."/>
            <person name="Tice H."/>
            <person name="Bruce D."/>
            <person name="Goodwin L."/>
            <person name="Pitluck S."/>
            <person name="Lcollab F.I."/>
            <person name="Brettin T."/>
            <person name="Detter J.C."/>
            <person name="Han C."/>
            <person name="Tapia R."/>
            <person name="Kuske C.R."/>
            <person name="Schmutz J."/>
            <person name="Larimer F."/>
            <person name="Land M."/>
            <person name="Hauser L."/>
            <person name="Kyrpides N."/>
            <person name="Ovchinikova G."/>
            <person name="Sieprawska-Lupa M."/>
            <person name="Whitman W.B."/>
            <person name="Woyke T."/>
        </authorList>
    </citation>
    <scope>NUCLEOTIDE SEQUENCE [LARGE SCALE GENOMIC DNA]</scope>
    <source>
        <strain evidence="4">M7</strain>
    </source>
</reference>
<name>C9REF7_METVM</name>
<protein>
    <recommendedName>
        <fullName evidence="6">PPM-type phosphatase domain-containing protein</fullName>
    </recommendedName>
</protein>
<feature type="compositionally biased region" description="Low complexity" evidence="2">
    <location>
        <begin position="350"/>
        <end position="359"/>
    </location>
</feature>
<dbReference type="EMBL" id="CP001787">
    <property type="protein sequence ID" value="ACX71959.1"/>
    <property type="molecule type" value="Genomic_DNA"/>
</dbReference>
<keyword evidence="3" id="KW-0812">Transmembrane</keyword>
<evidence type="ECO:0000256" key="2">
    <source>
        <dbReference type="SAM" id="MobiDB-lite"/>
    </source>
</evidence>
<keyword evidence="1" id="KW-0175">Coiled coil</keyword>
<dbReference type="Proteomes" id="UP000002063">
    <property type="component" value="Chromosome"/>
</dbReference>
<keyword evidence="3" id="KW-1133">Transmembrane helix</keyword>
<feature type="transmembrane region" description="Helical" evidence="3">
    <location>
        <begin position="280"/>
        <end position="299"/>
    </location>
</feature>
<sequence>MIALSISSGYLIDNNYSEHSHYILDSEENFLVFIICDETEDSSFSVAEIVSREFCKSVYNNRYITNLKNLIEVGIHDAVGAVEKFINHKNIDKEKVNLSISGGVFRNGSLMLFSIGNSPVFVIDNEYKLSCPFELSEKFSLFNWRSSIKFKEVKNPISAIACSCKLNGKLFKFKNKNGKLIAEPFKYRIVKLLNMIIQNKDKLNEIKEEIKEQLNLNDKIPLFVSCFKEEPIEEDLVKVGLSSTSVDKKTDLTLNTGKNPSNNNLSRTYLNYINHINNKSMLVVILLIVLLFGAGLLIFETLHNGDKGDLTPHTANLSNISQNDCGFNNSGDEGNFSEVDALKDGCTEVNKNNNKNNENNENENNEGNKADETKDLPRITIYAKFDIKELKKGRNILPISISFPERGVYYIAINSKTRKINLLNVDGGNVIFKNDSSIILLEEITNLKSTYNLIVNSDLTASPNDVLTITISEIKIDEK</sequence>
<feature type="region of interest" description="Disordered" evidence="2">
    <location>
        <begin position="347"/>
        <end position="372"/>
    </location>
</feature>
<dbReference type="GeneID" id="8512416"/>
<evidence type="ECO:0000256" key="1">
    <source>
        <dbReference type="SAM" id="Coils"/>
    </source>
</evidence>
<evidence type="ECO:0008006" key="6">
    <source>
        <dbReference type="Google" id="ProtNLM"/>
    </source>
</evidence>
<evidence type="ECO:0000313" key="5">
    <source>
        <dbReference type="Proteomes" id="UP000002063"/>
    </source>
</evidence>
<keyword evidence="3" id="KW-0472">Membrane</keyword>
<proteinExistence type="predicted"/>
<accession>C9REF7</accession>
<evidence type="ECO:0000256" key="3">
    <source>
        <dbReference type="SAM" id="Phobius"/>
    </source>
</evidence>
<dbReference type="AlphaFoldDB" id="C9REF7"/>